<dbReference type="PANTHER" id="PTHR10859:SF91">
    <property type="entry name" value="DOLICHYL-PHOSPHATE BETA-GLUCOSYLTRANSFERASE"/>
    <property type="match status" value="1"/>
</dbReference>
<feature type="transmembrane region" description="Helical" evidence="14">
    <location>
        <begin position="433"/>
        <end position="453"/>
    </location>
</feature>
<keyword evidence="11 14" id="KW-1133">Transmembrane helix</keyword>
<comment type="similarity">
    <text evidence="4">Belongs to the glycosyltransferase 2 family.</text>
</comment>
<evidence type="ECO:0000259" key="15">
    <source>
        <dbReference type="Pfam" id="PF00535"/>
    </source>
</evidence>
<evidence type="ECO:0000256" key="5">
    <source>
        <dbReference type="ARBA" id="ARBA00012583"/>
    </source>
</evidence>
<dbReference type="GO" id="GO:0000271">
    <property type="term" value="P:polysaccharide biosynthetic process"/>
    <property type="evidence" value="ECO:0007669"/>
    <property type="project" value="InterPro"/>
</dbReference>
<evidence type="ECO:0000256" key="7">
    <source>
        <dbReference type="ARBA" id="ARBA00022679"/>
    </source>
</evidence>
<dbReference type="InterPro" id="IPR007267">
    <property type="entry name" value="GtrA_DPMS_TM"/>
</dbReference>
<evidence type="ECO:0000256" key="1">
    <source>
        <dbReference type="ARBA" id="ARBA00004141"/>
    </source>
</evidence>
<evidence type="ECO:0000256" key="14">
    <source>
        <dbReference type="SAM" id="Phobius"/>
    </source>
</evidence>
<keyword evidence="6" id="KW-0328">Glycosyltransferase</keyword>
<evidence type="ECO:0000256" key="6">
    <source>
        <dbReference type="ARBA" id="ARBA00022676"/>
    </source>
</evidence>
<evidence type="ECO:0000256" key="3">
    <source>
        <dbReference type="ARBA" id="ARBA00004922"/>
    </source>
</evidence>
<dbReference type="EMBL" id="CP002959">
    <property type="protein sequence ID" value="AFM14579.1"/>
    <property type="molecule type" value="Genomic_DNA"/>
</dbReference>
<dbReference type="Pfam" id="PF00535">
    <property type="entry name" value="Glycos_transf_2"/>
    <property type="match status" value="1"/>
</dbReference>
<evidence type="ECO:0000256" key="10">
    <source>
        <dbReference type="ARBA" id="ARBA00022968"/>
    </source>
</evidence>
<keyword evidence="18" id="KW-1185">Reference proteome</keyword>
<dbReference type="PANTHER" id="PTHR10859">
    <property type="entry name" value="GLYCOSYL TRANSFERASE"/>
    <property type="match status" value="1"/>
</dbReference>
<reference evidence="17 18" key="1">
    <citation type="submission" date="2012-06" db="EMBL/GenBank/DDBJ databases">
        <title>The complete chromosome of genome of Turneriella parva DSM 21527.</title>
        <authorList>
            <consortium name="US DOE Joint Genome Institute (JGI-PGF)"/>
            <person name="Lucas S."/>
            <person name="Han J."/>
            <person name="Lapidus A."/>
            <person name="Bruce D."/>
            <person name="Goodwin L."/>
            <person name="Pitluck S."/>
            <person name="Peters L."/>
            <person name="Kyrpides N."/>
            <person name="Mavromatis K."/>
            <person name="Ivanova N."/>
            <person name="Mikhailova N."/>
            <person name="Chertkov O."/>
            <person name="Detter J.C."/>
            <person name="Tapia R."/>
            <person name="Han C."/>
            <person name="Land M."/>
            <person name="Hauser L."/>
            <person name="Markowitz V."/>
            <person name="Cheng J.-F."/>
            <person name="Hugenholtz P."/>
            <person name="Woyke T."/>
            <person name="Wu D."/>
            <person name="Gronow S."/>
            <person name="Wellnitz S."/>
            <person name="Brambilla E."/>
            <person name="Klenk H.-P."/>
            <person name="Eisen J.A."/>
        </authorList>
    </citation>
    <scope>NUCLEOTIDE SEQUENCE [LARGE SCALE GENOMIC DNA]</scope>
    <source>
        <strain evidence="18">ATCC BAA-1111 / DSM 21527 / NCTC 11395 / H</strain>
    </source>
</reference>
<comment type="catalytic activity">
    <reaction evidence="13">
        <text>a di-trans,poly-cis-dolichyl phosphate + UDP-alpha-D-glucose = a di-trans,poly-cis-dolichyl beta-D-glucosyl phosphate + UDP</text>
        <dbReference type="Rhea" id="RHEA:15401"/>
        <dbReference type="Rhea" id="RHEA-COMP:19498"/>
        <dbReference type="Rhea" id="RHEA-COMP:19502"/>
        <dbReference type="ChEBI" id="CHEBI:57525"/>
        <dbReference type="ChEBI" id="CHEBI:57683"/>
        <dbReference type="ChEBI" id="CHEBI:58223"/>
        <dbReference type="ChEBI" id="CHEBI:58885"/>
        <dbReference type="EC" id="2.4.1.117"/>
    </reaction>
    <physiologicalReaction direction="left-to-right" evidence="13">
        <dbReference type="Rhea" id="RHEA:15402"/>
    </physiologicalReaction>
</comment>
<evidence type="ECO:0000313" key="18">
    <source>
        <dbReference type="Proteomes" id="UP000006048"/>
    </source>
</evidence>
<dbReference type="OrthoDB" id="9810303at2"/>
<dbReference type="GO" id="GO:0006487">
    <property type="term" value="P:protein N-linked glycosylation"/>
    <property type="evidence" value="ECO:0007669"/>
    <property type="project" value="TreeGrafter"/>
</dbReference>
<evidence type="ECO:0000256" key="4">
    <source>
        <dbReference type="ARBA" id="ARBA00006739"/>
    </source>
</evidence>
<organism evidence="17 18">
    <name type="scientific">Turneriella parva (strain ATCC BAA-1111 / DSM 21527 / NCTC 11395 / H)</name>
    <name type="common">Leptospira parva</name>
    <dbReference type="NCBI Taxonomy" id="869212"/>
    <lineage>
        <taxon>Bacteria</taxon>
        <taxon>Pseudomonadati</taxon>
        <taxon>Spirochaetota</taxon>
        <taxon>Spirochaetia</taxon>
        <taxon>Leptospirales</taxon>
        <taxon>Leptospiraceae</taxon>
        <taxon>Turneriella</taxon>
    </lineage>
</organism>
<feature type="domain" description="GtrA/DPMS transmembrane" evidence="16">
    <location>
        <begin position="401"/>
        <end position="519"/>
    </location>
</feature>
<feature type="transmembrane region" description="Helical" evidence="14">
    <location>
        <begin position="465"/>
        <end position="487"/>
    </location>
</feature>
<dbReference type="SUPFAM" id="SSF53448">
    <property type="entry name" value="Nucleotide-diphospho-sugar transferases"/>
    <property type="match status" value="1"/>
</dbReference>
<dbReference type="EC" id="2.4.1.117" evidence="5"/>
<feature type="transmembrane region" description="Helical" evidence="14">
    <location>
        <begin position="110"/>
        <end position="129"/>
    </location>
</feature>
<accession>I4BBC2</accession>
<evidence type="ECO:0000256" key="9">
    <source>
        <dbReference type="ARBA" id="ARBA00022824"/>
    </source>
</evidence>
<feature type="transmembrane region" description="Helical" evidence="14">
    <location>
        <begin position="402"/>
        <end position="427"/>
    </location>
</feature>
<evidence type="ECO:0000256" key="11">
    <source>
        <dbReference type="ARBA" id="ARBA00022989"/>
    </source>
</evidence>
<dbReference type="InterPro" id="IPR035518">
    <property type="entry name" value="DPG_synthase"/>
</dbReference>
<dbReference type="KEGG" id="tpx:Turpa_3945"/>
<evidence type="ECO:0000259" key="16">
    <source>
        <dbReference type="Pfam" id="PF04138"/>
    </source>
</evidence>
<gene>
    <name evidence="17" type="ordered locus">Turpa_3945</name>
</gene>
<dbReference type="STRING" id="869212.Turpa_3945"/>
<evidence type="ECO:0000313" key="17">
    <source>
        <dbReference type="EMBL" id="AFM14579.1"/>
    </source>
</evidence>
<dbReference type="GO" id="GO:0016020">
    <property type="term" value="C:membrane"/>
    <property type="evidence" value="ECO:0007669"/>
    <property type="project" value="UniProtKB-SubCell"/>
</dbReference>
<dbReference type="InterPro" id="IPR029044">
    <property type="entry name" value="Nucleotide-diphossugar_trans"/>
</dbReference>
<comment type="subcellular location">
    <subcellularLocation>
        <location evidence="2">Endoplasmic reticulum membrane</location>
        <topology evidence="2">Single-pass membrane protein</topology>
    </subcellularLocation>
    <subcellularLocation>
        <location evidence="1">Membrane</location>
        <topology evidence="1">Multi-pass membrane protein</topology>
    </subcellularLocation>
</comment>
<name>I4BBC2_TURPD</name>
<keyword evidence="7 17" id="KW-0808">Transferase</keyword>
<dbReference type="InterPro" id="IPR001173">
    <property type="entry name" value="Glyco_trans_2-like"/>
</dbReference>
<dbReference type="Gene3D" id="3.90.550.10">
    <property type="entry name" value="Spore Coat Polysaccharide Biosynthesis Protein SpsA, Chain A"/>
    <property type="match status" value="1"/>
</dbReference>
<dbReference type="Proteomes" id="UP000006048">
    <property type="component" value="Chromosome"/>
</dbReference>
<evidence type="ECO:0000256" key="2">
    <source>
        <dbReference type="ARBA" id="ARBA00004389"/>
    </source>
</evidence>
<feature type="domain" description="Glycosyltransferase 2-like" evidence="15">
    <location>
        <begin position="173"/>
        <end position="337"/>
    </location>
</feature>
<comment type="pathway">
    <text evidence="3">Protein modification; protein glycosylation.</text>
</comment>
<evidence type="ECO:0000256" key="8">
    <source>
        <dbReference type="ARBA" id="ARBA00022692"/>
    </source>
</evidence>
<dbReference type="Pfam" id="PF04138">
    <property type="entry name" value="GtrA_DPMS_TM"/>
    <property type="match status" value="1"/>
</dbReference>
<keyword evidence="12 14" id="KW-0472">Membrane</keyword>
<keyword evidence="8 14" id="KW-0812">Transmembrane</keyword>
<proteinExistence type="inferred from homology"/>
<evidence type="ECO:0000256" key="12">
    <source>
        <dbReference type="ARBA" id="ARBA00023136"/>
    </source>
</evidence>
<dbReference type="AlphaFoldDB" id="I4BBC2"/>
<dbReference type="RefSeq" id="WP_014805055.1">
    <property type="nucleotide sequence ID" value="NC_018020.1"/>
</dbReference>
<dbReference type="GO" id="GO:0004581">
    <property type="term" value="F:dolichyl-phosphate beta-glucosyltransferase activity"/>
    <property type="evidence" value="ECO:0007669"/>
    <property type="project" value="UniProtKB-EC"/>
</dbReference>
<dbReference type="HOGENOM" id="CLU_519661_0_0_12"/>
<dbReference type="CDD" id="cd04188">
    <property type="entry name" value="DPG_synthase"/>
    <property type="match status" value="1"/>
</dbReference>
<feature type="transmembrane region" description="Helical" evidence="14">
    <location>
        <begin position="493"/>
        <end position="515"/>
    </location>
</feature>
<evidence type="ECO:0000256" key="13">
    <source>
        <dbReference type="ARBA" id="ARBA00045097"/>
    </source>
</evidence>
<keyword evidence="10" id="KW-0735">Signal-anchor</keyword>
<protein>
    <recommendedName>
        <fullName evidence="5">dolichyl-phosphate beta-glucosyltransferase</fullName>
        <ecNumber evidence="5">2.4.1.117</ecNumber>
    </recommendedName>
</protein>
<feature type="transmembrane region" description="Helical" evidence="14">
    <location>
        <begin position="141"/>
        <end position="159"/>
    </location>
</feature>
<sequence>MLFQVDSLWPKLAPQLAQLTARVVRVHGPHSAIALRTGTLEPRLDFAGVIALNTDQSRGDILITRPSEPLEKAVRAHPPRFIVLTALTRAEDRQLRSGDLKVAGYELREIFYFGFLLLPFLWLKWLPLADRFFSALLSLEIRLHPYLNVLAGIGTVAVLSEKRRDAKSAIELSIVIPAYNESGRLPAYLAEISRFMKARRIAHEIIVADDGSGDGTGELVRKKFRGVRVIRLYQNFGKGAAVREGVMAAKGRQVLIADADGATPITEYPKLAAEIENGADAAIGSRYLAQSEIGKRQNLMRRMVSRAGNLLIRSLLDLPYKDTQCGFKLFDRKAAQYLFRNLSNFRFGFDFEILKKAGVLRLSVSEVAVRWNDQDGSKVTFKQTIRVLTELLKLRFGHLIKFAFVGVINTVADFTVHNLLIVFFGIGEPTRQLVYMVVAFFCANLLAFTLHSGFTFQRRAAYRRFFTVSVFTLLVAGIIFHGLNLLYNPEADVLLTNIFKLSTVIISFITNYFGYKFWVYRYNI</sequence>
<keyword evidence="9" id="KW-0256">Endoplasmic reticulum</keyword>